<proteinExistence type="predicted"/>
<organism evidence="1 2">
    <name type="scientific">Plasmopara halstedii</name>
    <name type="common">Downy mildew of sunflower</name>
    <dbReference type="NCBI Taxonomy" id="4781"/>
    <lineage>
        <taxon>Eukaryota</taxon>
        <taxon>Sar</taxon>
        <taxon>Stramenopiles</taxon>
        <taxon>Oomycota</taxon>
        <taxon>Peronosporomycetes</taxon>
        <taxon>Peronosporales</taxon>
        <taxon>Peronosporaceae</taxon>
        <taxon>Plasmopara</taxon>
    </lineage>
</organism>
<dbReference type="EMBL" id="CCYD01000553">
    <property type="protein sequence ID" value="CEG41604.1"/>
    <property type="molecule type" value="Genomic_DNA"/>
</dbReference>
<dbReference type="GeneID" id="59052589"/>
<dbReference type="RefSeq" id="XP_036263185.1">
    <property type="nucleotide sequence ID" value="XM_036407488.1"/>
</dbReference>
<keyword evidence="2" id="KW-1185">Reference proteome</keyword>
<evidence type="ECO:0000313" key="1">
    <source>
        <dbReference type="EMBL" id="CEG41604.1"/>
    </source>
</evidence>
<dbReference type="AlphaFoldDB" id="A0A0P1AL61"/>
<protein>
    <submittedName>
        <fullName evidence="1">Uncharacterized protein</fullName>
    </submittedName>
</protein>
<name>A0A0P1AL61_PLAHL</name>
<accession>A0A0P1AL61</accession>
<sequence>MRCPNGIFAPCFPILWVFITKALMVECGKFSALLRLYSTQERESACFEIMNTMNITNPK</sequence>
<reference evidence="2" key="1">
    <citation type="submission" date="2014-09" db="EMBL/GenBank/DDBJ databases">
        <authorList>
            <person name="Sharma Rahul"/>
            <person name="Thines Marco"/>
        </authorList>
    </citation>
    <scope>NUCLEOTIDE SEQUENCE [LARGE SCALE GENOMIC DNA]</scope>
</reference>
<dbReference type="Proteomes" id="UP000054928">
    <property type="component" value="Unassembled WGS sequence"/>
</dbReference>
<evidence type="ECO:0000313" key="2">
    <source>
        <dbReference type="Proteomes" id="UP000054928"/>
    </source>
</evidence>